<reference evidence="2 3" key="1">
    <citation type="submission" date="2022-11" db="EMBL/GenBank/DDBJ databases">
        <title>Spartinivicinus poritis sp. nov., isolated from scleractinian coral Porites lutea.</title>
        <authorList>
            <person name="Zhang G."/>
            <person name="Cai L."/>
            <person name="Wei Q."/>
        </authorList>
    </citation>
    <scope>NUCLEOTIDE SEQUENCE [LARGE SCALE GENOMIC DNA]</scope>
    <source>
        <strain evidence="2 3">A2-2</strain>
    </source>
</reference>
<evidence type="ECO:0000256" key="1">
    <source>
        <dbReference type="SAM" id="MobiDB-lite"/>
    </source>
</evidence>
<feature type="compositionally biased region" description="Polar residues" evidence="1">
    <location>
        <begin position="1"/>
        <end position="14"/>
    </location>
</feature>
<keyword evidence="3" id="KW-1185">Reference proteome</keyword>
<name>A0ABT5UAI7_9GAMM</name>
<dbReference type="InterPro" id="IPR008861">
    <property type="entry name" value="GpX-like"/>
</dbReference>
<dbReference type="Proteomes" id="UP001528823">
    <property type="component" value="Unassembled WGS sequence"/>
</dbReference>
<gene>
    <name evidence="2" type="ORF">ORQ98_15520</name>
</gene>
<dbReference type="Pfam" id="PF05489">
    <property type="entry name" value="Phage_tail_X"/>
    <property type="match status" value="1"/>
</dbReference>
<feature type="region of interest" description="Disordered" evidence="1">
    <location>
        <begin position="1"/>
        <end position="28"/>
    </location>
</feature>
<protein>
    <submittedName>
        <fullName evidence="2">Tail protein X</fullName>
    </submittedName>
</protein>
<dbReference type="RefSeq" id="WP_274689710.1">
    <property type="nucleotide sequence ID" value="NZ_JAPMOU010000019.1"/>
</dbReference>
<sequence length="115" mass="13360">MSTTDNSEVSTTNDVELPERQQEKEQQLQVWREQQEKYAEQARQQGKAVYRTSGGETADWIAWQLFQETRYITESIYEENPGLANLGVYLPENIPVILPTVELQENNADQVVLWQ</sequence>
<evidence type="ECO:0000313" key="3">
    <source>
        <dbReference type="Proteomes" id="UP001528823"/>
    </source>
</evidence>
<proteinExistence type="predicted"/>
<dbReference type="EMBL" id="JAPMOU010000019">
    <property type="protein sequence ID" value="MDE1463372.1"/>
    <property type="molecule type" value="Genomic_DNA"/>
</dbReference>
<evidence type="ECO:0000313" key="2">
    <source>
        <dbReference type="EMBL" id="MDE1463372.1"/>
    </source>
</evidence>
<organism evidence="2 3">
    <name type="scientific">Spartinivicinus poritis</name>
    <dbReference type="NCBI Taxonomy" id="2994640"/>
    <lineage>
        <taxon>Bacteria</taxon>
        <taxon>Pseudomonadati</taxon>
        <taxon>Pseudomonadota</taxon>
        <taxon>Gammaproteobacteria</taxon>
        <taxon>Oceanospirillales</taxon>
        <taxon>Zooshikellaceae</taxon>
        <taxon>Spartinivicinus</taxon>
    </lineage>
</organism>
<comment type="caution">
    <text evidence="2">The sequence shown here is derived from an EMBL/GenBank/DDBJ whole genome shotgun (WGS) entry which is preliminary data.</text>
</comment>
<feature type="compositionally biased region" description="Basic and acidic residues" evidence="1">
    <location>
        <begin position="17"/>
        <end position="26"/>
    </location>
</feature>
<accession>A0ABT5UAI7</accession>